<feature type="transmembrane region" description="Helical" evidence="1">
    <location>
        <begin position="12"/>
        <end position="33"/>
    </location>
</feature>
<proteinExistence type="predicted"/>
<dbReference type="AlphaFoldDB" id="A0A9X2RFV0"/>
<keyword evidence="1" id="KW-0472">Membrane</keyword>
<reference evidence="2" key="1">
    <citation type="submission" date="2022-06" db="EMBL/GenBank/DDBJ databases">
        <title>Gracilimonas sp. CAU 1638 isolated from sea sediment.</title>
        <authorList>
            <person name="Kim W."/>
        </authorList>
    </citation>
    <scope>NUCLEOTIDE SEQUENCE</scope>
    <source>
        <strain evidence="2">CAU 1638</strain>
    </source>
</reference>
<evidence type="ECO:0000313" key="2">
    <source>
        <dbReference type="EMBL" id="MCP9290564.1"/>
    </source>
</evidence>
<sequence>MDKKTFISSSRFYNKIIVVVIGMLFLIGSSGTIQKICLDMSMPNPISQHSEMPDCPTKHGDKQLPDDLRDHCDSMINCDCSFEVNSIKEQTVLISKVEISQPDLVVVEILITDQTDKDFYSYLHPEFYSSPPLFLTNETFLI</sequence>
<comment type="caution">
    <text evidence="2">The sequence shown here is derived from an EMBL/GenBank/DDBJ whole genome shotgun (WGS) entry which is preliminary data.</text>
</comment>
<evidence type="ECO:0000256" key="1">
    <source>
        <dbReference type="SAM" id="Phobius"/>
    </source>
</evidence>
<keyword evidence="3" id="KW-1185">Reference proteome</keyword>
<keyword evidence="1" id="KW-1133">Transmembrane helix</keyword>
<evidence type="ECO:0000313" key="3">
    <source>
        <dbReference type="Proteomes" id="UP001139125"/>
    </source>
</evidence>
<protein>
    <submittedName>
        <fullName evidence="2">Uncharacterized protein</fullName>
    </submittedName>
</protein>
<organism evidence="2 3">
    <name type="scientific">Gracilimonas sediminicola</name>
    <dbReference type="NCBI Taxonomy" id="2952158"/>
    <lineage>
        <taxon>Bacteria</taxon>
        <taxon>Pseudomonadati</taxon>
        <taxon>Balneolota</taxon>
        <taxon>Balneolia</taxon>
        <taxon>Balneolales</taxon>
        <taxon>Balneolaceae</taxon>
        <taxon>Gracilimonas</taxon>
    </lineage>
</organism>
<dbReference type="EMBL" id="JANDBC010000001">
    <property type="protein sequence ID" value="MCP9290564.1"/>
    <property type="molecule type" value="Genomic_DNA"/>
</dbReference>
<gene>
    <name evidence="2" type="ORF">NM125_03080</name>
</gene>
<accession>A0A9X2RFV0</accession>
<dbReference type="RefSeq" id="WP_255132752.1">
    <property type="nucleotide sequence ID" value="NZ_JANDBC010000001.1"/>
</dbReference>
<dbReference type="Proteomes" id="UP001139125">
    <property type="component" value="Unassembled WGS sequence"/>
</dbReference>
<name>A0A9X2RFV0_9BACT</name>
<keyword evidence="1" id="KW-0812">Transmembrane</keyword>